<name>A0A084A768_LACLC</name>
<dbReference type="RefSeq" id="WP_042749063.1">
    <property type="nucleotide sequence ID" value="NZ_AZSI01000222.1"/>
</dbReference>
<keyword evidence="1" id="KW-0812">Transmembrane</keyword>
<dbReference type="Proteomes" id="UP000028401">
    <property type="component" value="Unassembled WGS sequence"/>
</dbReference>
<keyword evidence="1" id="KW-0472">Membrane</keyword>
<evidence type="ECO:0000313" key="2">
    <source>
        <dbReference type="EMBL" id="KEY61147.1"/>
    </source>
</evidence>
<gene>
    <name evidence="2" type="ORF">U725_02711</name>
</gene>
<feature type="transmembrane region" description="Helical" evidence="1">
    <location>
        <begin position="6"/>
        <end position="27"/>
    </location>
</feature>
<evidence type="ECO:0000256" key="1">
    <source>
        <dbReference type="SAM" id="Phobius"/>
    </source>
</evidence>
<dbReference type="AlphaFoldDB" id="A0A084A768"/>
<reference evidence="2" key="1">
    <citation type="submission" date="2014-06" db="EMBL/GenBank/DDBJ databases">
        <title>Draft genome sequence of the putrescine producing strain Lactococcus lactis subsp cremoris GE214.</title>
        <authorList>
            <person name="Ladero V."/>
            <person name="Linares D.M."/>
            <person name="del Rio B."/>
            <person name="Mayo B."/>
            <person name="Martin M.C."/>
            <person name="Fernandez M."/>
            <person name="Alvarez M.A."/>
        </authorList>
    </citation>
    <scope>NUCLEOTIDE SEQUENCE [LARGE SCALE GENOMIC DNA]</scope>
    <source>
        <strain evidence="2">GE214</strain>
    </source>
</reference>
<sequence>MKRTKLQLIMTISSLVLSLATLGLLLFNMSTQKKIKKVPDTYVVVKETSGETTNVLASGWNLTTKQGKEDNYGNRPTEVVNSKGETIAKSNIGSEVTVDVGTAKDYK</sequence>
<proteinExistence type="predicted"/>
<dbReference type="EMBL" id="AZSI01000222">
    <property type="protein sequence ID" value="KEY61147.1"/>
    <property type="molecule type" value="Genomic_DNA"/>
</dbReference>
<accession>A0A084A768</accession>
<keyword evidence="1" id="KW-1133">Transmembrane helix</keyword>
<dbReference type="PATRIC" id="fig|1415168.3.peg.2762"/>
<protein>
    <submittedName>
        <fullName evidence="2">Putative phage related protein</fullName>
    </submittedName>
</protein>
<organism evidence="2">
    <name type="scientific">Lactococcus cremoris subsp. cremoris GE214</name>
    <dbReference type="NCBI Taxonomy" id="1415168"/>
    <lineage>
        <taxon>Bacteria</taxon>
        <taxon>Bacillati</taxon>
        <taxon>Bacillota</taxon>
        <taxon>Bacilli</taxon>
        <taxon>Lactobacillales</taxon>
        <taxon>Streptococcaceae</taxon>
        <taxon>Lactococcus</taxon>
        <taxon>Lactococcus cremoris subsp. cremoris</taxon>
    </lineage>
</organism>
<comment type="caution">
    <text evidence="2">The sequence shown here is derived from an EMBL/GenBank/DDBJ whole genome shotgun (WGS) entry which is preliminary data.</text>
</comment>